<feature type="transmembrane region" description="Helical" evidence="10">
    <location>
        <begin position="417"/>
        <end position="439"/>
    </location>
</feature>
<keyword evidence="4" id="KW-0813">Transport</keyword>
<dbReference type="Gene3D" id="1.20.1720.10">
    <property type="entry name" value="Multidrug resistance protein D"/>
    <property type="match status" value="1"/>
</dbReference>
<dbReference type="PANTHER" id="PTHR23502:SF132">
    <property type="entry name" value="POLYAMINE TRANSPORTER 2-RELATED"/>
    <property type="match status" value="1"/>
</dbReference>
<dbReference type="AlphaFoldDB" id="A0A7W3ZLT4"/>
<feature type="transmembrane region" description="Helical" evidence="10">
    <location>
        <begin position="352"/>
        <end position="372"/>
    </location>
</feature>
<evidence type="ECO:0000259" key="11">
    <source>
        <dbReference type="PROSITE" id="PS50850"/>
    </source>
</evidence>
<dbReference type="PANTHER" id="PTHR23502">
    <property type="entry name" value="MAJOR FACILITATOR SUPERFAMILY"/>
    <property type="match status" value="1"/>
</dbReference>
<organism evidence="12 13">
    <name type="scientific">Streptomyces alkaliterrae</name>
    <dbReference type="NCBI Taxonomy" id="2213162"/>
    <lineage>
        <taxon>Bacteria</taxon>
        <taxon>Bacillati</taxon>
        <taxon>Actinomycetota</taxon>
        <taxon>Actinomycetes</taxon>
        <taxon>Kitasatosporales</taxon>
        <taxon>Streptomycetaceae</taxon>
        <taxon>Streptomyces</taxon>
    </lineage>
</organism>
<dbReference type="InterPro" id="IPR011701">
    <property type="entry name" value="MFS"/>
</dbReference>
<feature type="compositionally biased region" description="Gly residues" evidence="9">
    <location>
        <begin position="1"/>
        <end position="10"/>
    </location>
</feature>
<accession>A0A7W3ZLT4</accession>
<evidence type="ECO:0000256" key="4">
    <source>
        <dbReference type="ARBA" id="ARBA00022448"/>
    </source>
</evidence>
<proteinExistence type="inferred from homology"/>
<name>A0A7W3ZLT4_9ACTN</name>
<dbReference type="GO" id="GO:0005886">
    <property type="term" value="C:plasma membrane"/>
    <property type="evidence" value="ECO:0007669"/>
    <property type="project" value="UniProtKB-SubCell"/>
</dbReference>
<protein>
    <submittedName>
        <fullName evidence="12">Multidrug effflux MFS transporter</fullName>
    </submittedName>
</protein>
<feature type="transmembrane region" description="Helical" evidence="10">
    <location>
        <begin position="258"/>
        <end position="283"/>
    </location>
</feature>
<sequence>MTDSGPGGPAGIPTRSSSRPTSDSEPGAPRPGSSAATTARSVERLTRGRRTGLLLILILGSLTALPALSMDLYLPALPALGGELGGAASQVQLTLTTCLLGLAVGQIVVGPMSDRFGRRRPLLIGMAGYVLASAACALAPTMAALTAFRLVQGLAGAAGIVIARAVVRDLFDGLAMARFFSTLMLVSGAAPVLAPVFGGQLLRVTDWRGIFLTLAVVGTLLALVAARWLPETLPTDRRHGGGVREALRTMRTLLRDRVFTGYLLAGSLTFAALFAYVAASPFVVQEIYGASPQTFGLLFMVNSIGLVATGQLNGRVLVGRVRLDTVIGAGLVVTGTAALALLLMTTGVFGDVGLAAVAAGLFVLMSGMALVLPNASSQGLMRAGHAAGTASALIGTSQFLVGAIASPLVGIAGEHTAVPMALTQLSVIVLAAGCFLVMCRPWRQHD</sequence>
<dbReference type="PROSITE" id="PS50850">
    <property type="entry name" value="MFS"/>
    <property type="match status" value="1"/>
</dbReference>
<dbReference type="InterPro" id="IPR020846">
    <property type="entry name" value="MFS_dom"/>
</dbReference>
<feature type="region of interest" description="Disordered" evidence="9">
    <location>
        <begin position="1"/>
        <end position="42"/>
    </location>
</feature>
<evidence type="ECO:0000256" key="5">
    <source>
        <dbReference type="ARBA" id="ARBA00022475"/>
    </source>
</evidence>
<evidence type="ECO:0000313" key="12">
    <source>
        <dbReference type="EMBL" id="MBB1253048.1"/>
    </source>
</evidence>
<feature type="transmembrane region" description="Helical" evidence="10">
    <location>
        <begin position="295"/>
        <end position="314"/>
    </location>
</feature>
<evidence type="ECO:0000256" key="1">
    <source>
        <dbReference type="ARBA" id="ARBA00004651"/>
    </source>
</evidence>
<dbReference type="NCBIfam" id="TIGR00710">
    <property type="entry name" value="efflux_Bcr_CflA"/>
    <property type="match status" value="1"/>
</dbReference>
<dbReference type="InterPro" id="IPR001958">
    <property type="entry name" value="Tet-R_TetA/multi-R_MdtG-like"/>
</dbReference>
<dbReference type="CDD" id="cd17320">
    <property type="entry name" value="MFS_MdfA_MDR_like"/>
    <property type="match status" value="1"/>
</dbReference>
<feature type="transmembrane region" description="Helical" evidence="10">
    <location>
        <begin position="90"/>
        <end position="110"/>
    </location>
</feature>
<comment type="similarity">
    <text evidence="3">Belongs to the major facilitator superfamily. TCR/Tet family.</text>
</comment>
<evidence type="ECO:0000313" key="13">
    <source>
        <dbReference type="Proteomes" id="UP000525686"/>
    </source>
</evidence>
<evidence type="ECO:0000256" key="6">
    <source>
        <dbReference type="ARBA" id="ARBA00022692"/>
    </source>
</evidence>
<dbReference type="InterPro" id="IPR036259">
    <property type="entry name" value="MFS_trans_sf"/>
</dbReference>
<dbReference type="GO" id="GO:1990961">
    <property type="term" value="P:xenobiotic detoxification by transmembrane export across the plasma membrane"/>
    <property type="evidence" value="ECO:0007669"/>
    <property type="project" value="InterPro"/>
</dbReference>
<feature type="transmembrane region" description="Helical" evidence="10">
    <location>
        <begin position="384"/>
        <end position="405"/>
    </location>
</feature>
<feature type="domain" description="Major facilitator superfamily (MFS) profile" evidence="11">
    <location>
        <begin position="55"/>
        <end position="444"/>
    </location>
</feature>
<dbReference type="Proteomes" id="UP000525686">
    <property type="component" value="Unassembled WGS sequence"/>
</dbReference>
<evidence type="ECO:0000256" key="8">
    <source>
        <dbReference type="ARBA" id="ARBA00023136"/>
    </source>
</evidence>
<dbReference type="PRINTS" id="PR01035">
    <property type="entry name" value="TCRTETA"/>
</dbReference>
<feature type="transmembrane region" description="Helical" evidence="10">
    <location>
        <begin position="150"/>
        <end position="167"/>
    </location>
</feature>
<dbReference type="GO" id="GO:0042910">
    <property type="term" value="F:xenobiotic transmembrane transporter activity"/>
    <property type="evidence" value="ECO:0007669"/>
    <property type="project" value="InterPro"/>
</dbReference>
<feature type="transmembrane region" description="Helical" evidence="10">
    <location>
        <begin position="326"/>
        <end position="346"/>
    </location>
</feature>
<evidence type="ECO:0000256" key="10">
    <source>
        <dbReference type="SAM" id="Phobius"/>
    </source>
</evidence>
<evidence type="ECO:0000256" key="9">
    <source>
        <dbReference type="SAM" id="MobiDB-lite"/>
    </source>
</evidence>
<reference evidence="13" key="1">
    <citation type="submission" date="2020-05" db="EMBL/GenBank/DDBJ databases">
        <title>Classification of alakaliphilic streptomycetes isolated from an alkaline soil next to Lonar Crater, India and a proposal for the recognition of Streptomyces alkaliterrae sp. nov.</title>
        <authorList>
            <person name="Golinska P."/>
        </authorList>
    </citation>
    <scope>NUCLEOTIDE SEQUENCE [LARGE SCALE GENOMIC DNA]</scope>
    <source>
        <strain evidence="13">OF3</strain>
    </source>
</reference>
<evidence type="ECO:0000256" key="3">
    <source>
        <dbReference type="ARBA" id="ARBA00007520"/>
    </source>
</evidence>
<dbReference type="Pfam" id="PF07690">
    <property type="entry name" value="MFS_1"/>
    <property type="match status" value="1"/>
</dbReference>
<comment type="similarity">
    <text evidence="2">Belongs to the major facilitator superfamily. Bcr/CmlA family.</text>
</comment>
<dbReference type="EMBL" id="JABJWZ010000036">
    <property type="protein sequence ID" value="MBB1253048.1"/>
    <property type="molecule type" value="Genomic_DNA"/>
</dbReference>
<evidence type="ECO:0000256" key="2">
    <source>
        <dbReference type="ARBA" id="ARBA00006236"/>
    </source>
</evidence>
<feature type="transmembrane region" description="Helical" evidence="10">
    <location>
        <begin position="179"/>
        <end position="198"/>
    </location>
</feature>
<comment type="caution">
    <text evidence="12">The sequence shown here is derived from an EMBL/GenBank/DDBJ whole genome shotgun (WGS) entry which is preliminary data.</text>
</comment>
<evidence type="ECO:0000256" key="7">
    <source>
        <dbReference type="ARBA" id="ARBA00022989"/>
    </source>
</evidence>
<dbReference type="SUPFAM" id="SSF103473">
    <property type="entry name" value="MFS general substrate transporter"/>
    <property type="match status" value="1"/>
</dbReference>
<dbReference type="RefSeq" id="WP_181353751.1">
    <property type="nucleotide sequence ID" value="NZ_JABJWZ010000036.1"/>
</dbReference>
<feature type="transmembrane region" description="Helical" evidence="10">
    <location>
        <begin position="210"/>
        <end position="229"/>
    </location>
</feature>
<keyword evidence="8 10" id="KW-0472">Membrane</keyword>
<keyword evidence="6 10" id="KW-0812">Transmembrane</keyword>
<keyword evidence="7 10" id="KW-1133">Transmembrane helix</keyword>
<feature type="transmembrane region" description="Helical" evidence="10">
    <location>
        <begin position="122"/>
        <end position="144"/>
    </location>
</feature>
<dbReference type="InterPro" id="IPR004812">
    <property type="entry name" value="Efflux_drug-R_Bcr/CmlA"/>
</dbReference>
<dbReference type="PROSITE" id="PS00216">
    <property type="entry name" value="SUGAR_TRANSPORT_1"/>
    <property type="match status" value="1"/>
</dbReference>
<gene>
    <name evidence="12" type="ORF">H3146_06650</name>
</gene>
<feature type="transmembrane region" description="Helical" evidence="10">
    <location>
        <begin position="52"/>
        <end position="70"/>
    </location>
</feature>
<keyword evidence="5" id="KW-1003">Cell membrane</keyword>
<dbReference type="FunFam" id="1.20.1720.10:FF:000005">
    <property type="entry name" value="Bcr/CflA family efflux transporter"/>
    <property type="match status" value="1"/>
</dbReference>
<comment type="subcellular location">
    <subcellularLocation>
        <location evidence="1">Cell membrane</location>
        <topology evidence="1">Multi-pass membrane protein</topology>
    </subcellularLocation>
</comment>
<dbReference type="InterPro" id="IPR005829">
    <property type="entry name" value="Sugar_transporter_CS"/>
</dbReference>